<organism evidence="1 2">
    <name type="scientific">Thalassospira alkalitolerans</name>
    <dbReference type="NCBI Taxonomy" id="1293890"/>
    <lineage>
        <taxon>Bacteria</taxon>
        <taxon>Pseudomonadati</taxon>
        <taxon>Pseudomonadota</taxon>
        <taxon>Alphaproteobacteria</taxon>
        <taxon>Rhodospirillales</taxon>
        <taxon>Thalassospiraceae</taxon>
        <taxon>Thalassospira</taxon>
    </lineage>
</organism>
<name>A0A1Y2LEG1_9PROT</name>
<dbReference type="STRING" id="1293890.TALK_08195"/>
<dbReference type="EMBL" id="JFKB01000004">
    <property type="protein sequence ID" value="OSQ48892.1"/>
    <property type="molecule type" value="Genomic_DNA"/>
</dbReference>
<evidence type="ECO:0000313" key="1">
    <source>
        <dbReference type="EMBL" id="OSQ48892.1"/>
    </source>
</evidence>
<keyword evidence="2" id="KW-1185">Reference proteome</keyword>
<gene>
    <name evidence="1" type="ORF">TALK_08195</name>
</gene>
<dbReference type="OrthoDB" id="8477926at2"/>
<dbReference type="AlphaFoldDB" id="A0A1Y2LEG1"/>
<evidence type="ECO:0000313" key="2">
    <source>
        <dbReference type="Proteomes" id="UP000193396"/>
    </source>
</evidence>
<evidence type="ECO:0008006" key="3">
    <source>
        <dbReference type="Google" id="ProtNLM"/>
    </source>
</evidence>
<protein>
    <recommendedName>
        <fullName evidence="3">Solute-binding protein family 3/N-terminal domain-containing protein</fullName>
    </recommendedName>
</protein>
<accession>A0A1Y2LEG1</accession>
<dbReference type="Proteomes" id="UP000193396">
    <property type="component" value="Unassembled WGS sequence"/>
</dbReference>
<reference evidence="1 2" key="1">
    <citation type="submission" date="2014-03" db="EMBL/GenBank/DDBJ databases">
        <title>The draft genome sequence of Thalassospira alkalitolerans JCM 18968.</title>
        <authorList>
            <person name="Lai Q."/>
            <person name="Shao Z."/>
        </authorList>
    </citation>
    <scope>NUCLEOTIDE SEQUENCE [LARGE SCALE GENOMIC DNA]</scope>
    <source>
        <strain evidence="1 2">JCM 18968</strain>
    </source>
</reference>
<proteinExistence type="predicted"/>
<comment type="caution">
    <text evidence="1">The sequence shown here is derived from an EMBL/GenBank/DDBJ whole genome shotgun (WGS) entry which is preliminary data.</text>
</comment>
<dbReference type="SUPFAM" id="SSF53850">
    <property type="entry name" value="Periplasmic binding protein-like II"/>
    <property type="match status" value="1"/>
</dbReference>
<sequence length="159" mass="18403">MFPRHPIARTRQKGFYKKSRFPDGLQIDDVVDIKSLGLLPVGVASYWYEGVFRNHHIQPEIVTTSGAAWRFLEADRADIYFEEEDVGWFDIARILGDYAPERYATTGPVLSENMFVLFSRSHPEGVMLRDAFDAFMETPKGRDLCKQWDMCERAVKNHP</sequence>
<dbReference type="RefSeq" id="WP_085617706.1">
    <property type="nucleotide sequence ID" value="NZ_JFKB01000004.1"/>
</dbReference>